<dbReference type="Proteomes" id="UP000252731">
    <property type="component" value="Unassembled WGS sequence"/>
</dbReference>
<keyword evidence="10" id="KW-1185">Reference proteome</keyword>
<gene>
    <name evidence="9" type="ORF">DFO70_113120</name>
</gene>
<evidence type="ECO:0000256" key="1">
    <source>
        <dbReference type="ARBA" id="ARBA00022679"/>
    </source>
</evidence>
<dbReference type="Gene3D" id="3.40.50.2300">
    <property type="match status" value="1"/>
</dbReference>
<dbReference type="InterPro" id="IPR036095">
    <property type="entry name" value="PTS_EIIB-like_sf"/>
</dbReference>
<dbReference type="InterPro" id="IPR011608">
    <property type="entry name" value="PRD"/>
</dbReference>
<reference evidence="9 10" key="1">
    <citation type="submission" date="2018-06" db="EMBL/GenBank/DDBJ databases">
        <title>Freshwater and sediment microbial communities from various areas in North America, analyzing microbe dynamics in response to fracking.</title>
        <authorList>
            <person name="Lamendella R."/>
        </authorList>
    </citation>
    <scope>NUCLEOTIDE SEQUENCE [LARGE SCALE GENOMIC DNA]</scope>
    <source>
        <strain evidence="9 10">14_TX</strain>
    </source>
</reference>
<evidence type="ECO:0000259" key="8">
    <source>
        <dbReference type="PROSITE" id="PS51372"/>
    </source>
</evidence>
<keyword evidence="5" id="KW-0804">Transcription</keyword>
<dbReference type="InterPro" id="IPR003501">
    <property type="entry name" value="PTS_EIIB_2/3"/>
</dbReference>
<evidence type="ECO:0000259" key="7">
    <source>
        <dbReference type="PROSITE" id="PS51099"/>
    </source>
</evidence>
<dbReference type="Pfam" id="PF02302">
    <property type="entry name" value="PTS_IIB"/>
    <property type="match status" value="1"/>
</dbReference>
<evidence type="ECO:0000313" key="9">
    <source>
        <dbReference type="EMBL" id="RBP88796.1"/>
    </source>
</evidence>
<evidence type="ECO:0000313" key="10">
    <source>
        <dbReference type="Proteomes" id="UP000252731"/>
    </source>
</evidence>
<organism evidence="9 10">
    <name type="scientific">Cytobacillus firmus</name>
    <name type="common">Bacillus firmus</name>
    <dbReference type="NCBI Taxonomy" id="1399"/>
    <lineage>
        <taxon>Bacteria</taxon>
        <taxon>Bacillati</taxon>
        <taxon>Bacillota</taxon>
        <taxon>Bacilli</taxon>
        <taxon>Bacillales</taxon>
        <taxon>Bacillaceae</taxon>
        <taxon>Cytobacillus</taxon>
    </lineage>
</organism>
<feature type="domain" description="PRD" evidence="8">
    <location>
        <begin position="193"/>
        <end position="297"/>
    </location>
</feature>
<dbReference type="Gene3D" id="3.40.930.10">
    <property type="entry name" value="Mannitol-specific EII, Chain A"/>
    <property type="match status" value="1"/>
</dbReference>
<accession>A0A366JM39</accession>
<dbReference type="SUPFAM" id="SSF52794">
    <property type="entry name" value="PTS system IIB component-like"/>
    <property type="match status" value="1"/>
</dbReference>
<evidence type="ECO:0000256" key="3">
    <source>
        <dbReference type="ARBA" id="ARBA00023015"/>
    </source>
</evidence>
<dbReference type="Pfam" id="PF00874">
    <property type="entry name" value="PRD"/>
    <property type="match status" value="2"/>
</dbReference>
<dbReference type="InterPro" id="IPR013196">
    <property type="entry name" value="HTH_11"/>
</dbReference>
<comment type="caution">
    <text evidence="9">The sequence shown here is derived from an EMBL/GenBank/DDBJ whole genome shotgun (WGS) entry which is preliminary data.</text>
</comment>
<dbReference type="PANTHER" id="PTHR30185">
    <property type="entry name" value="CRYPTIC BETA-GLUCOSIDE BGL OPERON ANTITERMINATOR"/>
    <property type="match status" value="1"/>
</dbReference>
<feature type="domain" description="PRD" evidence="8">
    <location>
        <begin position="300"/>
        <end position="406"/>
    </location>
</feature>
<keyword evidence="4" id="KW-0010">Activator</keyword>
<dbReference type="SUPFAM" id="SSF63520">
    <property type="entry name" value="PTS-regulatory domain, PRD"/>
    <property type="match status" value="2"/>
</dbReference>
<dbReference type="GO" id="GO:0006355">
    <property type="term" value="P:regulation of DNA-templated transcription"/>
    <property type="evidence" value="ECO:0007669"/>
    <property type="project" value="InterPro"/>
</dbReference>
<feature type="domain" description="PTS EIIA type-2" evidence="6">
    <location>
        <begin position="535"/>
        <end position="683"/>
    </location>
</feature>
<evidence type="ECO:0000259" key="6">
    <source>
        <dbReference type="PROSITE" id="PS51094"/>
    </source>
</evidence>
<dbReference type="AlphaFoldDB" id="A0A366JM39"/>
<sequence>MYITSREKAIIELIIKTSGKHTALSIASSLNVSARTIQRDLKAVEKIVSEFELKLTRNLNQGLAIEGKNEQIFRLIQHLTSSEPIDQPPQEKKLRLLIAILEEDLYKTQVLASYLGISTATLSAYLDELGEWLSVFQVQPTRKRGVGVELHGSEANKRRALAHFFLQYFHEELIEKLFLLEKRKLGEERVLHYFEPDYLFQVNSIVQTVFSGAPARFADSGYLEVVLHVCISLQRTQKQLFVDQNDTLPEKEVIVEYGLMQQITSKLERKFNCIFSEGDVLYLARILKGTKLSGAEAFPYDSLVLAQMIKNVIKSVSEQLHVDLTKDFSLFQGLLAHMEPSIFRIKQNMESYNPLKEEIMRKYPVLFMAVKNSLVEEFTDIDQFSDDEIAFIVLHFGSALVMQEENLSIKALVICPTGIGTSKMLKSRLKKEAAEIDVIEIKSMKEISEGVDLKDYDLILSTVRLPFINAEYILVNPLLSDENILTIKSYLQNNIESLTKGKEYQPGDGFKQAEQKNLSLSAMLEEVRDIQESIESLIHNFRFYRMDGGESQEQILRKMLVNAEGDNLLTNAEDVLQSLREREQKGGLGIPETNMALFHARSKNVRELIFQIAHLPEPCMVKGMDGRDVILKNLLLMLAPFDLSSREQEILSLISTNIIETEEAILIFSSANEDMIYKKLESILTEYLQSHFKINQ</sequence>
<dbReference type="InterPro" id="IPR036634">
    <property type="entry name" value="PRD_sf"/>
</dbReference>
<dbReference type="Gene3D" id="1.10.10.10">
    <property type="entry name" value="Winged helix-like DNA-binding domain superfamily/Winged helix DNA-binding domain"/>
    <property type="match status" value="1"/>
</dbReference>
<dbReference type="InterPro" id="IPR013011">
    <property type="entry name" value="PTS_EIIB_2"/>
</dbReference>
<keyword evidence="2" id="KW-0677">Repeat</keyword>
<keyword evidence="3" id="KW-0805">Transcription regulation</keyword>
<dbReference type="InterPro" id="IPR007737">
    <property type="entry name" value="Mga_HTH"/>
</dbReference>
<dbReference type="InterPro" id="IPR036388">
    <property type="entry name" value="WH-like_DNA-bd_sf"/>
</dbReference>
<evidence type="ECO:0000256" key="2">
    <source>
        <dbReference type="ARBA" id="ARBA00022737"/>
    </source>
</evidence>
<dbReference type="OrthoDB" id="9776005at2"/>
<feature type="domain" description="PTS EIIB type-2" evidence="7">
    <location>
        <begin position="409"/>
        <end position="499"/>
    </location>
</feature>
<dbReference type="InterPro" id="IPR050661">
    <property type="entry name" value="BglG_antiterminators"/>
</dbReference>
<dbReference type="PROSITE" id="PS51099">
    <property type="entry name" value="PTS_EIIB_TYPE_2"/>
    <property type="match status" value="1"/>
</dbReference>
<dbReference type="PROSITE" id="PS51094">
    <property type="entry name" value="PTS_EIIA_TYPE_2"/>
    <property type="match status" value="1"/>
</dbReference>
<dbReference type="EMBL" id="QNSF01000013">
    <property type="protein sequence ID" value="RBP88796.1"/>
    <property type="molecule type" value="Genomic_DNA"/>
</dbReference>
<dbReference type="Pfam" id="PF05043">
    <property type="entry name" value="Mga"/>
    <property type="match status" value="1"/>
</dbReference>
<dbReference type="Pfam" id="PF08279">
    <property type="entry name" value="HTH_11"/>
    <property type="match status" value="1"/>
</dbReference>
<dbReference type="STRING" id="1399.VL14_20705"/>
<dbReference type="PANTHER" id="PTHR30185:SF18">
    <property type="entry name" value="TRANSCRIPTIONAL REGULATOR MTLR"/>
    <property type="match status" value="1"/>
</dbReference>
<dbReference type="RefSeq" id="WP_113884824.1">
    <property type="nucleotide sequence ID" value="NZ_QNSF01000013.1"/>
</dbReference>
<protein>
    <submittedName>
        <fullName evidence="9">BglG family transcriptional antiterminator</fullName>
    </submittedName>
</protein>
<keyword evidence="1" id="KW-0808">Transferase</keyword>
<name>A0A366JM39_CYTFI</name>
<dbReference type="InterPro" id="IPR016152">
    <property type="entry name" value="PTrfase/Anion_transptr"/>
</dbReference>
<dbReference type="SUPFAM" id="SSF55804">
    <property type="entry name" value="Phoshotransferase/anion transport protein"/>
    <property type="match status" value="1"/>
</dbReference>
<dbReference type="InterPro" id="IPR002178">
    <property type="entry name" value="PTS_EIIA_type-2_dom"/>
</dbReference>
<dbReference type="CDD" id="cd05568">
    <property type="entry name" value="PTS_IIB_bgl_like"/>
    <property type="match status" value="1"/>
</dbReference>
<proteinExistence type="predicted"/>
<evidence type="ECO:0000256" key="4">
    <source>
        <dbReference type="ARBA" id="ARBA00023159"/>
    </source>
</evidence>
<dbReference type="GO" id="GO:0009401">
    <property type="term" value="P:phosphoenolpyruvate-dependent sugar phosphotransferase system"/>
    <property type="evidence" value="ECO:0007669"/>
    <property type="project" value="InterPro"/>
</dbReference>
<dbReference type="Pfam" id="PF00359">
    <property type="entry name" value="PTS_EIIA_2"/>
    <property type="match status" value="1"/>
</dbReference>
<dbReference type="PROSITE" id="PS51372">
    <property type="entry name" value="PRD_2"/>
    <property type="match status" value="2"/>
</dbReference>
<dbReference type="GO" id="GO:0008982">
    <property type="term" value="F:protein-N(PI)-phosphohistidine-sugar phosphotransferase activity"/>
    <property type="evidence" value="ECO:0007669"/>
    <property type="project" value="InterPro"/>
</dbReference>
<dbReference type="Gene3D" id="1.10.1790.10">
    <property type="entry name" value="PRD domain"/>
    <property type="match status" value="1"/>
</dbReference>
<evidence type="ECO:0000256" key="5">
    <source>
        <dbReference type="ARBA" id="ARBA00023163"/>
    </source>
</evidence>